<sequence length="26" mass="3122">MLLFELKSVGFIYPLPSSLMYNMKIW</sequence>
<organism evidence="1">
    <name type="scientific">marine metagenome</name>
    <dbReference type="NCBI Taxonomy" id="408172"/>
    <lineage>
        <taxon>unclassified sequences</taxon>
        <taxon>metagenomes</taxon>
        <taxon>ecological metagenomes</taxon>
    </lineage>
</organism>
<reference evidence="1" key="1">
    <citation type="submission" date="2018-05" db="EMBL/GenBank/DDBJ databases">
        <authorList>
            <person name="Lanie J.A."/>
            <person name="Ng W.-L."/>
            <person name="Kazmierczak K.M."/>
            <person name="Andrzejewski T.M."/>
            <person name="Davidsen T.M."/>
            <person name="Wayne K.J."/>
            <person name="Tettelin H."/>
            <person name="Glass J.I."/>
            <person name="Rusch D."/>
            <person name="Podicherti R."/>
            <person name="Tsui H.-C.T."/>
            <person name="Winkler M.E."/>
        </authorList>
    </citation>
    <scope>NUCLEOTIDE SEQUENCE</scope>
</reference>
<proteinExistence type="predicted"/>
<name>A0A382RJN9_9ZZZZ</name>
<dbReference type="EMBL" id="UINC01121874">
    <property type="protein sequence ID" value="SVC97337.1"/>
    <property type="molecule type" value="Genomic_DNA"/>
</dbReference>
<accession>A0A382RJN9</accession>
<evidence type="ECO:0000313" key="1">
    <source>
        <dbReference type="EMBL" id="SVC97337.1"/>
    </source>
</evidence>
<gene>
    <name evidence="1" type="ORF">METZ01_LOCUS350191</name>
</gene>
<protein>
    <submittedName>
        <fullName evidence="1">Uncharacterized protein</fullName>
    </submittedName>
</protein>
<dbReference type="AlphaFoldDB" id="A0A382RJN9"/>